<dbReference type="KEGG" id="lmd:METH_14770"/>
<evidence type="ECO:0000313" key="5">
    <source>
        <dbReference type="EMBL" id="AHD01784.1"/>
    </source>
</evidence>
<feature type="active site" description="Nucleophile" evidence="3">
    <location>
        <position position="255"/>
    </location>
</feature>
<feature type="binding site" evidence="4">
    <location>
        <position position="249"/>
    </location>
    <ligand>
        <name>substrate</name>
    </ligand>
</feature>
<dbReference type="GO" id="GO:0016403">
    <property type="term" value="F:dimethylargininase activity"/>
    <property type="evidence" value="ECO:0007669"/>
    <property type="project" value="TreeGrafter"/>
</dbReference>
<dbReference type="OrthoDB" id="9790596at2"/>
<evidence type="ECO:0000256" key="1">
    <source>
        <dbReference type="ARBA" id="ARBA00008532"/>
    </source>
</evidence>
<sequence length="260" mass="27741">MKNPSFEFSRAITRRPASTIANGLRAEDIGNPDLDSMLAAHAAYVAALRSTGAEVIELEPLDAFPDAQFVEDTALCLPQGAILMRPGAPSRLGEVAEMAPTLRGCYENVREIKSPGHIEGGDILVTGSEILVGRSDRTDAAGVAELAAIAAEWGHSLREVFTPEGVLHFKTDCSLMDAETILSTKRLDASGCFEGYRVLHVAEGEEAAANAIRFNNLVLMAAGFPRTAEVLSKAGYEIVEIDNTDCAKLDGGMSCLSLRF</sequence>
<proteinExistence type="inferred from homology"/>
<dbReference type="EMBL" id="CP006773">
    <property type="protein sequence ID" value="AHD01784.1"/>
    <property type="molecule type" value="Genomic_DNA"/>
</dbReference>
<dbReference type="Gene3D" id="3.75.10.10">
    <property type="entry name" value="L-arginine/glycine Amidinotransferase, Chain A"/>
    <property type="match status" value="1"/>
</dbReference>
<dbReference type="AlphaFoldDB" id="V9VVT9"/>
<dbReference type="Pfam" id="PF02274">
    <property type="entry name" value="ADI"/>
    <property type="match status" value="1"/>
</dbReference>
<feature type="binding site" evidence="4">
    <location>
        <position position="91"/>
    </location>
    <ligand>
        <name>substrate</name>
    </ligand>
</feature>
<dbReference type="PATRIC" id="fig|999552.6.peg.2957"/>
<accession>V9VVT9</accession>
<dbReference type="RefSeq" id="WP_024091156.1">
    <property type="nucleotide sequence ID" value="NC_023135.1"/>
</dbReference>
<keyword evidence="6" id="KW-1185">Reference proteome</keyword>
<feature type="binding site" evidence="4">
    <location>
        <begin position="71"/>
        <end position="72"/>
    </location>
    <ligand>
        <name>substrate</name>
    </ligand>
</feature>
<keyword evidence="2 5" id="KW-0378">Hydrolase</keyword>
<gene>
    <name evidence="5" type="ORF">METH_14770</name>
</gene>
<dbReference type="STRING" id="999552.METH_14770"/>
<dbReference type="GO" id="GO:0045429">
    <property type="term" value="P:positive regulation of nitric oxide biosynthetic process"/>
    <property type="evidence" value="ECO:0007669"/>
    <property type="project" value="TreeGrafter"/>
</dbReference>
<feature type="binding site" evidence="4">
    <location>
        <position position="24"/>
    </location>
    <ligand>
        <name>substrate</name>
    </ligand>
</feature>
<dbReference type="PANTHER" id="PTHR12737">
    <property type="entry name" value="DIMETHYLARGININE DIMETHYLAMINOHYDROLASE"/>
    <property type="match status" value="1"/>
</dbReference>
<feature type="binding site" evidence="4">
    <location>
        <position position="66"/>
    </location>
    <ligand>
        <name>substrate</name>
    </ligand>
</feature>
<dbReference type="PANTHER" id="PTHR12737:SF9">
    <property type="entry name" value="DIMETHYLARGININASE"/>
    <property type="match status" value="1"/>
</dbReference>
<organism evidence="5 6">
    <name type="scientific">Leisingera methylohalidivorans DSM 14336</name>
    <dbReference type="NCBI Taxonomy" id="999552"/>
    <lineage>
        <taxon>Bacteria</taxon>
        <taxon>Pseudomonadati</taxon>
        <taxon>Pseudomonadota</taxon>
        <taxon>Alphaproteobacteria</taxon>
        <taxon>Rhodobacterales</taxon>
        <taxon>Roseobacteraceae</taxon>
        <taxon>Leisingera</taxon>
    </lineage>
</organism>
<dbReference type="Proteomes" id="UP000018780">
    <property type="component" value="Chromosome"/>
</dbReference>
<evidence type="ECO:0000256" key="3">
    <source>
        <dbReference type="PIRSR" id="PIRSR633199-1"/>
    </source>
</evidence>
<dbReference type="GO" id="GO:0016597">
    <property type="term" value="F:amino acid binding"/>
    <property type="evidence" value="ECO:0007669"/>
    <property type="project" value="TreeGrafter"/>
</dbReference>
<feature type="active site" description="Proton donor" evidence="3">
    <location>
        <position position="168"/>
    </location>
</feature>
<protein>
    <submittedName>
        <fullName evidence="5">NG,NG-dimethylarginine dimethylaminohydrolase</fullName>
    </submittedName>
</protein>
<dbReference type="GO" id="GO:0000052">
    <property type="term" value="P:citrulline metabolic process"/>
    <property type="evidence" value="ECO:0007669"/>
    <property type="project" value="TreeGrafter"/>
</dbReference>
<evidence type="ECO:0000313" key="6">
    <source>
        <dbReference type="Proteomes" id="UP000018780"/>
    </source>
</evidence>
<dbReference type="HOGENOM" id="CLU_067923_1_0_5"/>
<dbReference type="GO" id="GO:0006525">
    <property type="term" value="P:arginine metabolic process"/>
    <property type="evidence" value="ECO:0007669"/>
    <property type="project" value="TreeGrafter"/>
</dbReference>
<dbReference type="InterPro" id="IPR033199">
    <property type="entry name" value="DDAH-like"/>
</dbReference>
<comment type="similarity">
    <text evidence="1">Belongs to the DDAH family.</text>
</comment>
<reference evidence="5 6" key="1">
    <citation type="submission" date="2013-09" db="EMBL/GenBank/DDBJ databases">
        <authorList>
            <consortium name="DOE Joint Genome Institute"/>
            <person name="Klenk H.-P."/>
            <person name="Huntemann M."/>
            <person name="Han J."/>
            <person name="Chen A."/>
            <person name="Kyrpides N."/>
            <person name="Mavromatis K."/>
            <person name="Markowitz V."/>
            <person name="Palaniappan K."/>
            <person name="Ivanova N."/>
            <person name="Schaumberg A."/>
            <person name="Pati A."/>
            <person name="Liolios K."/>
            <person name="Nordberg H.P."/>
            <person name="Cantor M.N."/>
            <person name="Hua S.X."/>
            <person name="Woyke T."/>
        </authorList>
    </citation>
    <scope>NUCLEOTIDE SEQUENCE [LARGE SCALE GENOMIC DNA]</scope>
    <source>
        <strain evidence="5 6">DSM 14336</strain>
    </source>
</reference>
<feature type="binding site" evidence="4">
    <location>
        <position position="137"/>
    </location>
    <ligand>
        <name>substrate</name>
    </ligand>
</feature>
<evidence type="ECO:0000256" key="2">
    <source>
        <dbReference type="ARBA" id="ARBA00022801"/>
    </source>
</evidence>
<evidence type="ECO:0000256" key="4">
    <source>
        <dbReference type="PIRSR" id="PIRSR633199-2"/>
    </source>
</evidence>
<dbReference type="SUPFAM" id="SSF55909">
    <property type="entry name" value="Pentein"/>
    <property type="match status" value="1"/>
</dbReference>
<name>V9VVT9_9RHOB</name>